<gene>
    <name evidence="1" type="ORF">L2E82_29673</name>
</gene>
<organism evidence="1 2">
    <name type="scientific">Cichorium intybus</name>
    <name type="common">Chicory</name>
    <dbReference type="NCBI Taxonomy" id="13427"/>
    <lineage>
        <taxon>Eukaryota</taxon>
        <taxon>Viridiplantae</taxon>
        <taxon>Streptophyta</taxon>
        <taxon>Embryophyta</taxon>
        <taxon>Tracheophyta</taxon>
        <taxon>Spermatophyta</taxon>
        <taxon>Magnoliopsida</taxon>
        <taxon>eudicotyledons</taxon>
        <taxon>Gunneridae</taxon>
        <taxon>Pentapetalae</taxon>
        <taxon>asterids</taxon>
        <taxon>campanulids</taxon>
        <taxon>Asterales</taxon>
        <taxon>Asteraceae</taxon>
        <taxon>Cichorioideae</taxon>
        <taxon>Cichorieae</taxon>
        <taxon>Cichoriinae</taxon>
        <taxon>Cichorium</taxon>
    </lineage>
</organism>
<evidence type="ECO:0000313" key="2">
    <source>
        <dbReference type="Proteomes" id="UP001055811"/>
    </source>
</evidence>
<evidence type="ECO:0000313" key="1">
    <source>
        <dbReference type="EMBL" id="KAI3739273.1"/>
    </source>
</evidence>
<dbReference type="Proteomes" id="UP001055811">
    <property type="component" value="Linkage Group LG05"/>
</dbReference>
<reference evidence="1 2" key="2">
    <citation type="journal article" date="2022" name="Mol. Ecol. Resour.">
        <title>The genomes of chicory, endive, great burdock and yacon provide insights into Asteraceae paleo-polyploidization history and plant inulin production.</title>
        <authorList>
            <person name="Fan W."/>
            <person name="Wang S."/>
            <person name="Wang H."/>
            <person name="Wang A."/>
            <person name="Jiang F."/>
            <person name="Liu H."/>
            <person name="Zhao H."/>
            <person name="Xu D."/>
            <person name="Zhang Y."/>
        </authorList>
    </citation>
    <scope>NUCLEOTIDE SEQUENCE [LARGE SCALE GENOMIC DNA]</scope>
    <source>
        <strain evidence="2">cv. Punajuju</strain>
        <tissue evidence="1">Leaves</tissue>
    </source>
</reference>
<proteinExistence type="predicted"/>
<dbReference type="EMBL" id="CM042013">
    <property type="protein sequence ID" value="KAI3739273.1"/>
    <property type="molecule type" value="Genomic_DNA"/>
</dbReference>
<comment type="caution">
    <text evidence="1">The sequence shown here is derived from an EMBL/GenBank/DDBJ whole genome shotgun (WGS) entry which is preliminary data.</text>
</comment>
<accession>A0ACB9CYL1</accession>
<protein>
    <submittedName>
        <fullName evidence="1">Uncharacterized protein</fullName>
    </submittedName>
</protein>
<name>A0ACB9CYL1_CICIN</name>
<sequence>MDFEGMDGKDFENGWTFAGARRRRRAVSDKVDDFSSVEGMATTFFVTNLPPGWKAADLWKSFQRFGRLVDAAQEDGDWSPPSLTEELSDSESDEDDLGDGNWSDDWLDNEEFADKEQSEFEDSLQGAGGMSGDRCNDPFPAPDSVEGYLSKIGQDADNIGGNEVVEDTEGNEDSASRVDGTEINCHVSCDEGADAVLQQNEGFEGANGPCVNSRLSLGVNSPSCAGPNASFVNSIPDLNVGIGPIADISSASLLSDGRASSKGDFSRRRKSSTLRKFPHSIRFKDMVLTSQGRNLKSKLLDTRGKSKSGEVNEGSISINSTDKEVENTVELGEKLGYCLKDSRSALKIIIEGEGDAEVAQ</sequence>
<reference evidence="2" key="1">
    <citation type="journal article" date="2022" name="Mol. Ecol. Resour.">
        <title>The genomes of chicory, endive, great burdock and yacon provide insights into Asteraceae palaeo-polyploidization history and plant inulin production.</title>
        <authorList>
            <person name="Fan W."/>
            <person name="Wang S."/>
            <person name="Wang H."/>
            <person name="Wang A."/>
            <person name="Jiang F."/>
            <person name="Liu H."/>
            <person name="Zhao H."/>
            <person name="Xu D."/>
            <person name="Zhang Y."/>
        </authorList>
    </citation>
    <scope>NUCLEOTIDE SEQUENCE [LARGE SCALE GENOMIC DNA]</scope>
    <source>
        <strain evidence="2">cv. Punajuju</strain>
    </source>
</reference>
<keyword evidence="2" id="KW-1185">Reference proteome</keyword>